<protein>
    <submittedName>
        <fullName evidence="4">AMP-dependent synthetase</fullName>
    </submittedName>
</protein>
<evidence type="ECO:0000313" key="5">
    <source>
        <dbReference type="Proteomes" id="UP000239322"/>
    </source>
</evidence>
<dbReference type="SUPFAM" id="SSF56801">
    <property type="entry name" value="Acetyl-CoA synthetase-like"/>
    <property type="match status" value="1"/>
</dbReference>
<dbReference type="Proteomes" id="UP000239322">
    <property type="component" value="Unassembled WGS sequence"/>
</dbReference>
<keyword evidence="5" id="KW-1185">Reference proteome</keyword>
<evidence type="ECO:0000256" key="1">
    <source>
        <dbReference type="ARBA" id="ARBA00022598"/>
    </source>
</evidence>
<dbReference type="Gene3D" id="3.40.50.12780">
    <property type="entry name" value="N-terminal domain of ligase-like"/>
    <property type="match status" value="1"/>
</dbReference>
<reference evidence="4 5" key="1">
    <citation type="submission" date="2018-03" db="EMBL/GenBank/DDBJ databases">
        <title>Novel Streptomyces sp. from soil.</title>
        <authorList>
            <person name="Tan G.Y.A."/>
            <person name="Lee Z.Y."/>
        </authorList>
    </citation>
    <scope>NUCLEOTIDE SEQUENCE [LARGE SCALE GENOMIC DNA]</scope>
    <source>
        <strain evidence="4 5">ST5x</strain>
    </source>
</reference>
<keyword evidence="1" id="KW-0436">Ligase</keyword>
<evidence type="ECO:0000259" key="3">
    <source>
        <dbReference type="Pfam" id="PF13193"/>
    </source>
</evidence>
<dbReference type="GO" id="GO:0044550">
    <property type="term" value="P:secondary metabolite biosynthetic process"/>
    <property type="evidence" value="ECO:0007669"/>
    <property type="project" value="TreeGrafter"/>
</dbReference>
<feature type="domain" description="AMP-binding enzyme C-terminal" evidence="3">
    <location>
        <begin position="403"/>
        <end position="483"/>
    </location>
</feature>
<evidence type="ECO:0000313" key="4">
    <source>
        <dbReference type="EMBL" id="PRH79871.1"/>
    </source>
</evidence>
<dbReference type="AlphaFoldDB" id="A0A2S9PZM1"/>
<dbReference type="Gene3D" id="3.30.300.30">
    <property type="match status" value="1"/>
</dbReference>
<feature type="domain" description="AMP-dependent synthetase/ligase" evidence="2">
    <location>
        <begin position="19"/>
        <end position="351"/>
    </location>
</feature>
<proteinExistence type="predicted"/>
<dbReference type="GO" id="GO:0016878">
    <property type="term" value="F:acid-thiol ligase activity"/>
    <property type="evidence" value="ECO:0007669"/>
    <property type="project" value="TreeGrafter"/>
</dbReference>
<dbReference type="RefSeq" id="WP_105868014.1">
    <property type="nucleotide sequence ID" value="NZ_PVLV01000095.1"/>
</dbReference>
<gene>
    <name evidence="4" type="ORF">C6N75_07215</name>
</gene>
<dbReference type="OrthoDB" id="9803968at2"/>
<dbReference type="PANTHER" id="PTHR43352:SF1">
    <property type="entry name" value="ANTHRANILATE--COA LIGASE"/>
    <property type="match status" value="1"/>
</dbReference>
<sequence>MSNFVRRLADAAARGGWLERPAYFEDDAVYRFGDVFAGADRAAAVFAARGVGPGARVLIALPDGIAFVWAFLGALRLGAVAVPVNHMFHPEEMRRAGLVAEPALVVADSACAQRFDAPVLDPAALAPGAPGADAEVPPYAPVGADAPAFAAFTSGTTGGPKLCFHTHGDPEILTAAAGGAVGVAAGDVSYSVPRMNFAYGLGNSLFFPLLTGGSAVLTPRRLAPGDSLAVLERYGVTVFYSQPTFFAHMLGHPDAERVLGSLRAAVVAGEVLPDSLERRLRGILGSRLLNVYGTTEIGHAVLANGPGGVREFTLGRVLAPYRLRIVDDSGSEVPAGVEGRLEVSGPTIGPGVPRGGAAPARLAPGEWYATSDAATMDADGYVRVHGRLDDVEIVGGVNVHPAEIEDRLMAHPAVKEAAVCAVRRDSGISVLRAYAVLRHARDETAAGALRQELLGACGSSLTWYKVPEDIAFVARLPRSATGKLLRRTVRELAAADALR</sequence>
<dbReference type="InterPro" id="IPR045851">
    <property type="entry name" value="AMP-bd_C_sf"/>
</dbReference>
<dbReference type="PANTHER" id="PTHR43352">
    <property type="entry name" value="ACETYL-COA SYNTHETASE"/>
    <property type="match status" value="1"/>
</dbReference>
<accession>A0A2S9PZM1</accession>
<comment type="caution">
    <text evidence="4">The sequence shown here is derived from an EMBL/GenBank/DDBJ whole genome shotgun (WGS) entry which is preliminary data.</text>
</comment>
<dbReference type="InterPro" id="IPR000873">
    <property type="entry name" value="AMP-dep_synth/lig_dom"/>
</dbReference>
<dbReference type="EMBL" id="PVLV01000095">
    <property type="protein sequence ID" value="PRH79871.1"/>
    <property type="molecule type" value="Genomic_DNA"/>
</dbReference>
<dbReference type="InterPro" id="IPR042099">
    <property type="entry name" value="ANL_N_sf"/>
</dbReference>
<dbReference type="InterPro" id="IPR025110">
    <property type="entry name" value="AMP-bd_C"/>
</dbReference>
<dbReference type="Pfam" id="PF00501">
    <property type="entry name" value="AMP-binding"/>
    <property type="match status" value="1"/>
</dbReference>
<organism evidence="4 5">
    <name type="scientific">Streptomyces solincola</name>
    <dbReference type="NCBI Taxonomy" id="2100817"/>
    <lineage>
        <taxon>Bacteria</taxon>
        <taxon>Bacillati</taxon>
        <taxon>Actinomycetota</taxon>
        <taxon>Actinomycetes</taxon>
        <taxon>Kitasatosporales</taxon>
        <taxon>Streptomycetaceae</taxon>
        <taxon>Streptomyces</taxon>
    </lineage>
</organism>
<dbReference type="Pfam" id="PF13193">
    <property type="entry name" value="AMP-binding_C"/>
    <property type="match status" value="1"/>
</dbReference>
<name>A0A2S9PZM1_9ACTN</name>
<evidence type="ECO:0000259" key="2">
    <source>
        <dbReference type="Pfam" id="PF00501"/>
    </source>
</evidence>